<dbReference type="RefSeq" id="WP_012159464.1">
    <property type="nucleotide sequence ID" value="NC_009922.1"/>
</dbReference>
<keyword evidence="7" id="KW-0460">Magnesium</keyword>
<dbReference type="InterPro" id="IPR000092">
    <property type="entry name" value="Polyprenyl_synt"/>
</dbReference>
<dbReference type="InterPro" id="IPR053378">
    <property type="entry name" value="Prenyl_diphosphate_synthase"/>
</dbReference>
<dbReference type="InterPro" id="IPR008949">
    <property type="entry name" value="Isoprenoid_synthase_dom_sf"/>
</dbReference>
<evidence type="ECO:0000256" key="12">
    <source>
        <dbReference type="RuleBase" id="RU004466"/>
    </source>
</evidence>
<evidence type="ECO:0000256" key="2">
    <source>
        <dbReference type="ARBA" id="ARBA00006706"/>
    </source>
</evidence>
<evidence type="ECO:0000256" key="11">
    <source>
        <dbReference type="ARBA" id="ARBA00049399"/>
    </source>
</evidence>
<gene>
    <name evidence="13" type="ordered locus">Clos_1609</name>
</gene>
<dbReference type="SFLD" id="SFLDG01017">
    <property type="entry name" value="Polyprenyl_Transferase_Like"/>
    <property type="match status" value="1"/>
</dbReference>
<name>A8MFI9_ALKOO</name>
<evidence type="ECO:0000256" key="6">
    <source>
        <dbReference type="ARBA" id="ARBA00022723"/>
    </source>
</evidence>
<accession>A8MFI9</accession>
<dbReference type="PANTHER" id="PTHR43281:SF1">
    <property type="entry name" value="FARNESYL DIPHOSPHATE SYNTHASE"/>
    <property type="match status" value="1"/>
</dbReference>
<dbReference type="eggNOG" id="COG0142">
    <property type="taxonomic scope" value="Bacteria"/>
</dbReference>
<dbReference type="GO" id="GO:0004337">
    <property type="term" value="F:(2E,6E)-farnesyl diphosphate synthase activity"/>
    <property type="evidence" value="ECO:0007669"/>
    <property type="project" value="UniProtKB-EC"/>
</dbReference>
<dbReference type="AlphaFoldDB" id="A8MFI9"/>
<dbReference type="KEGG" id="aoe:Clos_1609"/>
<dbReference type="GO" id="GO:0005737">
    <property type="term" value="C:cytoplasm"/>
    <property type="evidence" value="ECO:0007669"/>
    <property type="project" value="UniProtKB-ARBA"/>
</dbReference>
<dbReference type="STRING" id="350688.Clos_1609"/>
<comment type="catalytic activity">
    <reaction evidence="11">
        <text>isopentenyl diphosphate + (2E)-geranyl diphosphate = (2E,6E)-farnesyl diphosphate + diphosphate</text>
        <dbReference type="Rhea" id="RHEA:19361"/>
        <dbReference type="ChEBI" id="CHEBI:33019"/>
        <dbReference type="ChEBI" id="CHEBI:58057"/>
        <dbReference type="ChEBI" id="CHEBI:128769"/>
        <dbReference type="ChEBI" id="CHEBI:175763"/>
        <dbReference type="EC" id="2.5.1.10"/>
    </reaction>
</comment>
<dbReference type="PROSITE" id="PS00723">
    <property type="entry name" value="POLYPRENYL_SYNTHASE_1"/>
    <property type="match status" value="1"/>
</dbReference>
<dbReference type="PANTHER" id="PTHR43281">
    <property type="entry name" value="FARNESYL DIPHOSPHATE SYNTHASE"/>
    <property type="match status" value="1"/>
</dbReference>
<protein>
    <recommendedName>
        <fullName evidence="4">Farnesyl diphosphate synthase</fullName>
        <ecNumber evidence="3">2.5.1.10</ecNumber>
    </recommendedName>
    <alternativeName>
        <fullName evidence="10">(2E,6E)-farnesyl diphosphate synthase</fullName>
    </alternativeName>
    <alternativeName>
        <fullName evidence="9">Geranyltranstransferase</fullName>
    </alternativeName>
</protein>
<keyword evidence="5 12" id="KW-0808">Transferase</keyword>
<evidence type="ECO:0000256" key="5">
    <source>
        <dbReference type="ARBA" id="ARBA00022679"/>
    </source>
</evidence>
<evidence type="ECO:0000256" key="7">
    <source>
        <dbReference type="ARBA" id="ARBA00022842"/>
    </source>
</evidence>
<dbReference type="CDD" id="cd00685">
    <property type="entry name" value="Trans_IPPS_HT"/>
    <property type="match status" value="1"/>
</dbReference>
<dbReference type="FunFam" id="1.10.600.10:FF:000001">
    <property type="entry name" value="Geranylgeranyl diphosphate synthase"/>
    <property type="match status" value="1"/>
</dbReference>
<evidence type="ECO:0000256" key="10">
    <source>
        <dbReference type="ARBA" id="ARBA00032873"/>
    </source>
</evidence>
<dbReference type="PROSITE" id="PS00444">
    <property type="entry name" value="POLYPRENYL_SYNTHASE_2"/>
    <property type="match status" value="1"/>
</dbReference>
<dbReference type="Pfam" id="PF00348">
    <property type="entry name" value="polyprenyl_synt"/>
    <property type="match status" value="1"/>
</dbReference>
<dbReference type="EMBL" id="CP000853">
    <property type="protein sequence ID" value="ABW19152.1"/>
    <property type="molecule type" value="Genomic_DNA"/>
</dbReference>
<sequence>MTFREQLQHYIDLTNEHLKDYFNMKEGYNQTLIESMKYSLFAGGKRLRPILSLASYQMFRDDIEEVMPYACGIEMIHTYSLIHDDLPAMDNDDYRRGKLTNHKVYNEGVAILAGDGLLNYSFELMLENAIKQNDIYKHIVAIKEISNSAGVHGMIGGQVVDLESENKIIDKEMLDYIHINKTAALITTSLKVGAIIAGAQEEDIRNMEKVGLNLGLAFQIKDDILDVVGDEAKLGKSIGRDLEKHKSTYPALIGLEASIEKVGALTNNVKQLLHRYSSKAEFLLELCDYLTSRES</sequence>
<dbReference type="SUPFAM" id="SSF48576">
    <property type="entry name" value="Terpenoid synthases"/>
    <property type="match status" value="1"/>
</dbReference>
<keyword evidence="14" id="KW-1185">Reference proteome</keyword>
<evidence type="ECO:0000256" key="9">
    <source>
        <dbReference type="ARBA" id="ARBA00032380"/>
    </source>
</evidence>
<evidence type="ECO:0000313" key="14">
    <source>
        <dbReference type="Proteomes" id="UP000000269"/>
    </source>
</evidence>
<evidence type="ECO:0000256" key="4">
    <source>
        <dbReference type="ARBA" id="ARBA00015100"/>
    </source>
</evidence>
<dbReference type="GO" id="GO:0016114">
    <property type="term" value="P:terpenoid biosynthetic process"/>
    <property type="evidence" value="ECO:0007669"/>
    <property type="project" value="UniProtKB-ARBA"/>
</dbReference>
<evidence type="ECO:0000256" key="8">
    <source>
        <dbReference type="ARBA" id="ARBA00023229"/>
    </source>
</evidence>
<dbReference type="Proteomes" id="UP000000269">
    <property type="component" value="Chromosome"/>
</dbReference>
<keyword evidence="8" id="KW-0414">Isoprene biosynthesis</keyword>
<keyword evidence="6" id="KW-0479">Metal-binding</keyword>
<dbReference type="HOGENOM" id="CLU_014015_0_1_9"/>
<reference evidence="14" key="1">
    <citation type="submission" date="2007-10" db="EMBL/GenBank/DDBJ databases">
        <title>Complete genome of Alkaliphilus oremlandii OhILAs.</title>
        <authorList>
            <person name="Copeland A."/>
            <person name="Lucas S."/>
            <person name="Lapidus A."/>
            <person name="Barry K."/>
            <person name="Detter J.C."/>
            <person name="Glavina del Rio T."/>
            <person name="Hammon N."/>
            <person name="Israni S."/>
            <person name="Dalin E."/>
            <person name="Tice H."/>
            <person name="Pitluck S."/>
            <person name="Chain P."/>
            <person name="Malfatti S."/>
            <person name="Shin M."/>
            <person name="Vergez L."/>
            <person name="Schmutz J."/>
            <person name="Larimer F."/>
            <person name="Land M."/>
            <person name="Hauser L."/>
            <person name="Kyrpides N."/>
            <person name="Mikhailova N."/>
            <person name="Stolz J.F."/>
            <person name="Dawson A."/>
            <person name="Fisher E."/>
            <person name="Crable B."/>
            <person name="Perera E."/>
            <person name="Lisak J."/>
            <person name="Ranganathan M."/>
            <person name="Basu P."/>
            <person name="Richardson P."/>
        </authorList>
    </citation>
    <scope>NUCLEOTIDE SEQUENCE [LARGE SCALE GENOMIC DNA]</scope>
    <source>
        <strain evidence="14">OhILAs</strain>
    </source>
</reference>
<proteinExistence type="inferred from homology"/>
<dbReference type="NCBIfam" id="NF045485">
    <property type="entry name" value="FPPsyn"/>
    <property type="match status" value="1"/>
</dbReference>
<comment type="similarity">
    <text evidence="2 12">Belongs to the FPP/GGPP synthase family.</text>
</comment>
<dbReference type="GO" id="GO:0046872">
    <property type="term" value="F:metal ion binding"/>
    <property type="evidence" value="ECO:0007669"/>
    <property type="project" value="UniProtKB-KW"/>
</dbReference>
<organism evidence="13 14">
    <name type="scientific">Alkaliphilus oremlandii (strain OhILAs)</name>
    <name type="common">Clostridium oremlandii (strain OhILAs)</name>
    <dbReference type="NCBI Taxonomy" id="350688"/>
    <lineage>
        <taxon>Bacteria</taxon>
        <taxon>Bacillati</taxon>
        <taxon>Bacillota</taxon>
        <taxon>Clostridia</taxon>
        <taxon>Peptostreptococcales</taxon>
        <taxon>Natronincolaceae</taxon>
        <taxon>Alkaliphilus</taxon>
    </lineage>
</organism>
<dbReference type="OrthoDB" id="9805316at2"/>
<evidence type="ECO:0000256" key="1">
    <source>
        <dbReference type="ARBA" id="ARBA00001946"/>
    </source>
</evidence>
<dbReference type="SFLD" id="SFLDS00005">
    <property type="entry name" value="Isoprenoid_Synthase_Type_I"/>
    <property type="match status" value="1"/>
</dbReference>
<comment type="cofactor">
    <cofactor evidence="1">
        <name>Mg(2+)</name>
        <dbReference type="ChEBI" id="CHEBI:18420"/>
    </cofactor>
</comment>
<evidence type="ECO:0000313" key="13">
    <source>
        <dbReference type="EMBL" id="ABW19152.1"/>
    </source>
</evidence>
<dbReference type="Gene3D" id="1.10.600.10">
    <property type="entry name" value="Farnesyl Diphosphate Synthase"/>
    <property type="match status" value="1"/>
</dbReference>
<dbReference type="InterPro" id="IPR033749">
    <property type="entry name" value="Polyprenyl_synt_CS"/>
</dbReference>
<dbReference type="EC" id="2.5.1.10" evidence="3"/>
<evidence type="ECO:0000256" key="3">
    <source>
        <dbReference type="ARBA" id="ARBA00012439"/>
    </source>
</evidence>